<dbReference type="InterPro" id="IPR052893">
    <property type="entry name" value="TCS_response_regulator"/>
</dbReference>
<comment type="caution">
    <text evidence="3">The sequence shown here is derived from an EMBL/GenBank/DDBJ whole genome shotgun (WGS) entry which is preliminary data.</text>
</comment>
<proteinExistence type="predicted"/>
<gene>
    <name evidence="3" type="primary">cheB_2</name>
    <name evidence="3" type="ORF">EMA8858_00922</name>
</gene>
<dbReference type="SUPFAM" id="SSF52172">
    <property type="entry name" value="CheY-like"/>
    <property type="match status" value="1"/>
</dbReference>
<organism evidence="3 4">
    <name type="scientific">Emticicia aquatica</name>
    <dbReference type="NCBI Taxonomy" id="1681835"/>
    <lineage>
        <taxon>Bacteria</taxon>
        <taxon>Pseudomonadati</taxon>
        <taxon>Bacteroidota</taxon>
        <taxon>Cytophagia</taxon>
        <taxon>Cytophagales</taxon>
        <taxon>Leadbetterellaceae</taxon>
        <taxon>Emticicia</taxon>
    </lineage>
</organism>
<keyword evidence="4" id="KW-1185">Reference proteome</keyword>
<accession>A0ABM9AM06</accession>
<evidence type="ECO:0000256" key="1">
    <source>
        <dbReference type="PROSITE-ProRule" id="PRU00169"/>
    </source>
</evidence>
<evidence type="ECO:0000313" key="3">
    <source>
        <dbReference type="EMBL" id="CAH0994810.1"/>
    </source>
</evidence>
<reference evidence="3" key="1">
    <citation type="submission" date="2021-12" db="EMBL/GenBank/DDBJ databases">
        <authorList>
            <person name="Rodrigo-Torres L."/>
            <person name="Arahal R. D."/>
            <person name="Lucena T."/>
        </authorList>
    </citation>
    <scope>NUCLEOTIDE SEQUENCE</scope>
    <source>
        <strain evidence="3">CECT 8858</strain>
    </source>
</reference>
<evidence type="ECO:0000259" key="2">
    <source>
        <dbReference type="PROSITE" id="PS50110"/>
    </source>
</evidence>
<dbReference type="PROSITE" id="PS50110">
    <property type="entry name" value="RESPONSE_REGULATORY"/>
    <property type="match status" value="1"/>
</dbReference>
<dbReference type="EMBL" id="CAKLPY010000001">
    <property type="protein sequence ID" value="CAH0994810.1"/>
    <property type="molecule type" value="Genomic_DNA"/>
</dbReference>
<dbReference type="InterPro" id="IPR001789">
    <property type="entry name" value="Sig_transdc_resp-reg_receiver"/>
</dbReference>
<dbReference type="Pfam" id="PF00072">
    <property type="entry name" value="Response_reg"/>
    <property type="match status" value="1"/>
</dbReference>
<feature type="domain" description="Response regulatory" evidence="2">
    <location>
        <begin position="4"/>
        <end position="126"/>
    </location>
</feature>
<feature type="modified residue" description="4-aspartylphosphate" evidence="1">
    <location>
        <position position="58"/>
    </location>
</feature>
<dbReference type="Proteomes" id="UP000837932">
    <property type="component" value="Unassembled WGS sequence"/>
</dbReference>
<protein>
    <submittedName>
        <fullName evidence="3">Protein-glutamate methylesterase/protein-glutamine glutaminase</fullName>
        <ecNumber evidence="3">3.5.1.44</ecNumber>
    </submittedName>
</protein>
<dbReference type="SMART" id="SM00448">
    <property type="entry name" value="REC"/>
    <property type="match status" value="1"/>
</dbReference>
<name>A0ABM9AM06_9BACT</name>
<keyword evidence="1" id="KW-0597">Phosphoprotein</keyword>
<dbReference type="RefSeq" id="WP_238804914.1">
    <property type="nucleotide sequence ID" value="NZ_CAKLPY010000001.1"/>
</dbReference>
<dbReference type="InterPro" id="IPR011006">
    <property type="entry name" value="CheY-like_superfamily"/>
</dbReference>
<evidence type="ECO:0000313" key="4">
    <source>
        <dbReference type="Proteomes" id="UP000837932"/>
    </source>
</evidence>
<dbReference type="EC" id="3.5.1.44" evidence="3"/>
<sequence>MNHILLIVDDDSMIQKMHTMMVKRNGFSENPLKFDNGQLALDFILDHKEKQPLLIFLDINMPIMDGWELLDVLNKTPTDYPIYVVVVSSSIDNSDFEKSKSYPQVVSYIDKPLNNKSLEELKKNQRIAHLFED</sequence>
<dbReference type="PANTHER" id="PTHR44520:SF2">
    <property type="entry name" value="RESPONSE REGULATOR RCP1"/>
    <property type="match status" value="1"/>
</dbReference>
<dbReference type="Gene3D" id="3.40.50.2300">
    <property type="match status" value="1"/>
</dbReference>
<dbReference type="GO" id="GO:0050568">
    <property type="term" value="F:protein-glutamine glutaminase activity"/>
    <property type="evidence" value="ECO:0007669"/>
    <property type="project" value="UniProtKB-EC"/>
</dbReference>
<keyword evidence="3" id="KW-0378">Hydrolase</keyword>
<dbReference type="PANTHER" id="PTHR44520">
    <property type="entry name" value="RESPONSE REGULATOR RCP1-RELATED"/>
    <property type="match status" value="1"/>
</dbReference>